<evidence type="ECO:0000256" key="1">
    <source>
        <dbReference type="SAM" id="MobiDB-lite"/>
    </source>
</evidence>
<sequence length="307" mass="35976">MDSIKLFEFIQSEEDDNKILEQLKKHAGKGRELPWFQDVIPGLIPGVEDSQRWLDLARQLLWKDSHYEEHEKKINRMTKLRQPDPVLIPDPYCLQKCWPVFVEALRPMPKRMLVAANEIYRIVAGQECLVEDRNVAGLTSEIDDRHSAFVTVAVVVQDKIVSPIIDDIKWRQQNLDEDIRRAHDQIRELVEGDGHKGHHHDGDERTTDENDENNKNEDDFADDEDIKSPSDGEDDVQAVQQRLDRLIKEKQETQVLYKALRKFRDMLVEEREIRDSRKDLKRSLLIELSDSDEDMPKKRGKQRLTAK</sequence>
<evidence type="ECO:0000313" key="2">
    <source>
        <dbReference type="EMBL" id="EMD95244.1"/>
    </source>
</evidence>
<feature type="region of interest" description="Disordered" evidence="1">
    <location>
        <begin position="190"/>
        <end position="236"/>
    </location>
</feature>
<evidence type="ECO:0000313" key="3">
    <source>
        <dbReference type="Proteomes" id="UP000016936"/>
    </source>
</evidence>
<proteinExistence type="predicted"/>
<dbReference type="Proteomes" id="UP000016936">
    <property type="component" value="Unassembled WGS sequence"/>
</dbReference>
<feature type="compositionally biased region" description="Basic residues" evidence="1">
    <location>
        <begin position="298"/>
        <end position="307"/>
    </location>
</feature>
<dbReference type="AlphaFoldDB" id="M2U9I6"/>
<protein>
    <submittedName>
        <fullName evidence="2">Uncharacterized protein</fullName>
    </submittedName>
</protein>
<dbReference type="OrthoDB" id="3695667at2759"/>
<dbReference type="HOGENOM" id="CLU_1054357_0_0_1"/>
<feature type="region of interest" description="Disordered" evidence="1">
    <location>
        <begin position="282"/>
        <end position="307"/>
    </location>
</feature>
<gene>
    <name evidence="2" type="ORF">COCHEDRAFT_1201642</name>
</gene>
<feature type="compositionally biased region" description="Basic and acidic residues" evidence="1">
    <location>
        <begin position="190"/>
        <end position="218"/>
    </location>
</feature>
<reference evidence="3" key="2">
    <citation type="journal article" date="2013" name="PLoS Genet.">
        <title>Comparative genome structure, secondary metabolite, and effector coding capacity across Cochliobolus pathogens.</title>
        <authorList>
            <person name="Condon B.J."/>
            <person name="Leng Y."/>
            <person name="Wu D."/>
            <person name="Bushley K.E."/>
            <person name="Ohm R.A."/>
            <person name="Otillar R."/>
            <person name="Martin J."/>
            <person name="Schackwitz W."/>
            <person name="Grimwood J."/>
            <person name="MohdZainudin N."/>
            <person name="Xue C."/>
            <person name="Wang R."/>
            <person name="Manning V.A."/>
            <person name="Dhillon B."/>
            <person name="Tu Z.J."/>
            <person name="Steffenson B.J."/>
            <person name="Salamov A."/>
            <person name="Sun H."/>
            <person name="Lowry S."/>
            <person name="LaButti K."/>
            <person name="Han J."/>
            <person name="Copeland A."/>
            <person name="Lindquist E."/>
            <person name="Barry K."/>
            <person name="Schmutz J."/>
            <person name="Baker S.E."/>
            <person name="Ciuffetti L.M."/>
            <person name="Grigoriev I.V."/>
            <person name="Zhong S."/>
            <person name="Turgeon B.G."/>
        </authorList>
    </citation>
    <scope>NUCLEOTIDE SEQUENCE [LARGE SCALE GENOMIC DNA]</scope>
    <source>
        <strain evidence="3">C5 / ATCC 48332 / race O</strain>
    </source>
</reference>
<reference evidence="2 3" key="1">
    <citation type="journal article" date="2012" name="PLoS Pathog.">
        <title>Diverse lifestyles and strategies of plant pathogenesis encoded in the genomes of eighteen Dothideomycetes fungi.</title>
        <authorList>
            <person name="Ohm R.A."/>
            <person name="Feau N."/>
            <person name="Henrissat B."/>
            <person name="Schoch C.L."/>
            <person name="Horwitz B.A."/>
            <person name="Barry K.W."/>
            <person name="Condon B.J."/>
            <person name="Copeland A.C."/>
            <person name="Dhillon B."/>
            <person name="Glaser F."/>
            <person name="Hesse C.N."/>
            <person name="Kosti I."/>
            <person name="LaButti K."/>
            <person name="Lindquist E.A."/>
            <person name="Lucas S."/>
            <person name="Salamov A.A."/>
            <person name="Bradshaw R.E."/>
            <person name="Ciuffetti L."/>
            <person name="Hamelin R.C."/>
            <person name="Kema G.H.J."/>
            <person name="Lawrence C."/>
            <person name="Scott J.A."/>
            <person name="Spatafora J.W."/>
            <person name="Turgeon B.G."/>
            <person name="de Wit P.J.G.M."/>
            <person name="Zhong S."/>
            <person name="Goodwin S.B."/>
            <person name="Grigoriev I.V."/>
        </authorList>
    </citation>
    <scope>NUCLEOTIDE SEQUENCE [LARGE SCALE GENOMIC DNA]</scope>
    <source>
        <strain evidence="3">C5 / ATCC 48332 / race O</strain>
    </source>
</reference>
<organism evidence="2 3">
    <name type="scientific">Cochliobolus heterostrophus (strain C5 / ATCC 48332 / race O)</name>
    <name type="common">Southern corn leaf blight fungus</name>
    <name type="synonym">Bipolaris maydis</name>
    <dbReference type="NCBI Taxonomy" id="701091"/>
    <lineage>
        <taxon>Eukaryota</taxon>
        <taxon>Fungi</taxon>
        <taxon>Dikarya</taxon>
        <taxon>Ascomycota</taxon>
        <taxon>Pezizomycotina</taxon>
        <taxon>Dothideomycetes</taxon>
        <taxon>Pleosporomycetidae</taxon>
        <taxon>Pleosporales</taxon>
        <taxon>Pleosporineae</taxon>
        <taxon>Pleosporaceae</taxon>
        <taxon>Bipolaris</taxon>
    </lineage>
</organism>
<accession>M2U9I6</accession>
<dbReference type="EMBL" id="KB445571">
    <property type="protein sequence ID" value="EMD95244.1"/>
    <property type="molecule type" value="Genomic_DNA"/>
</dbReference>
<feature type="compositionally biased region" description="Acidic residues" evidence="1">
    <location>
        <begin position="219"/>
        <end position="236"/>
    </location>
</feature>
<name>M2U9I6_COCH5</name>
<keyword evidence="3" id="KW-1185">Reference proteome</keyword>